<organism evidence="1 2">
    <name type="scientific">Heterorhabditis bacteriophora</name>
    <name type="common">Entomopathogenic nematode worm</name>
    <dbReference type="NCBI Taxonomy" id="37862"/>
    <lineage>
        <taxon>Eukaryota</taxon>
        <taxon>Metazoa</taxon>
        <taxon>Ecdysozoa</taxon>
        <taxon>Nematoda</taxon>
        <taxon>Chromadorea</taxon>
        <taxon>Rhabditida</taxon>
        <taxon>Rhabditina</taxon>
        <taxon>Rhabditomorpha</taxon>
        <taxon>Strongyloidea</taxon>
        <taxon>Heterorhabditidae</taxon>
        <taxon>Heterorhabditis</taxon>
    </lineage>
</organism>
<evidence type="ECO:0000313" key="1">
    <source>
        <dbReference type="Proteomes" id="UP000095283"/>
    </source>
</evidence>
<name>A0A1I7WYX9_HETBA</name>
<dbReference type="WBParaSite" id="Hba_10396">
    <property type="protein sequence ID" value="Hba_10396"/>
    <property type="gene ID" value="Hba_10396"/>
</dbReference>
<reference evidence="2" key="1">
    <citation type="submission" date="2016-11" db="UniProtKB">
        <authorList>
            <consortium name="WormBaseParasite"/>
        </authorList>
    </citation>
    <scope>IDENTIFICATION</scope>
</reference>
<keyword evidence="1" id="KW-1185">Reference proteome</keyword>
<accession>A0A1I7WYX9</accession>
<dbReference type="AlphaFoldDB" id="A0A1I7WYX9"/>
<evidence type="ECO:0000313" key="2">
    <source>
        <dbReference type="WBParaSite" id="Hba_10396"/>
    </source>
</evidence>
<dbReference type="Proteomes" id="UP000095283">
    <property type="component" value="Unplaced"/>
</dbReference>
<sequence>MSKNDFIGEVTLASRALNLPQLRSIANAIVSPGKGILGRHRLLCILCVVERIRGSITETVLSYCYRD</sequence>
<proteinExistence type="predicted"/>
<protein>
    <submittedName>
        <fullName evidence="2">Deoxyhypusine synthase</fullName>
    </submittedName>
</protein>